<organism evidence="3 6">
    <name type="scientific">Tatumella citrea</name>
    <name type="common">Pantoea citrea</name>
    <dbReference type="NCBI Taxonomy" id="53336"/>
    <lineage>
        <taxon>Bacteria</taxon>
        <taxon>Pseudomonadati</taxon>
        <taxon>Pseudomonadota</taxon>
        <taxon>Gammaproteobacteria</taxon>
        <taxon>Enterobacterales</taxon>
        <taxon>Erwiniaceae</taxon>
        <taxon>Tatumella</taxon>
    </lineage>
</organism>
<sequence>MKKIRLAIVRQKYRPDGGAERFVSRALEALDHKDMELNVITRQWQGDSNPDWHIHICNPMKWGRISREKGFAKAARKLWQHKGFDIVQSHERIAGCDIYRAGDGVHKRWLLQRSRILPRWQQRRLMADRYHRYVMQAEREMYTSPHLKAVICNAEMVKREIIEDFSLPAEKIHVIYNAIDHHKFCPADSSQREALRQQHSIPQQAHCLIFVGSGFERKGLRAAIQAVSATDSHLLVVGRDKTEQQYQQLASSLGCEQRVHFVGMQPQTLPFYQLADGLLLPTLYDPFPNVILEAMSCGLPVITSTHCGGAEFIRPGENGFVTDALDIPALILAIKKLPANGPVSPMGQLARQTILPYTPAHLSEQLFRLYEKLLSA</sequence>
<dbReference type="EMBL" id="CP015579">
    <property type="protein sequence ID" value="ARU95804.1"/>
    <property type="molecule type" value="Genomic_DNA"/>
</dbReference>
<evidence type="ECO:0000259" key="2">
    <source>
        <dbReference type="Pfam" id="PF13439"/>
    </source>
</evidence>
<dbReference type="Pfam" id="PF00534">
    <property type="entry name" value="Glycos_transf_1"/>
    <property type="match status" value="1"/>
</dbReference>
<dbReference type="Pfam" id="PF13439">
    <property type="entry name" value="Glyco_transf_4"/>
    <property type="match status" value="1"/>
</dbReference>
<dbReference type="Gene3D" id="3.40.50.2000">
    <property type="entry name" value="Glycogen Phosphorylase B"/>
    <property type="match status" value="2"/>
</dbReference>
<protein>
    <submittedName>
        <fullName evidence="3">Glycosyl transferase family 1</fullName>
    </submittedName>
</protein>
<dbReference type="RefSeq" id="WP_087490152.1">
    <property type="nucleotide sequence ID" value="NZ_CP015579.1"/>
</dbReference>
<dbReference type="AlphaFoldDB" id="A0A1Y0LP94"/>
<dbReference type="InterPro" id="IPR001296">
    <property type="entry name" value="Glyco_trans_1"/>
</dbReference>
<name>A0A1Y0LP94_TATCI</name>
<feature type="domain" description="Glycosyl transferase family 1" evidence="1">
    <location>
        <begin position="192"/>
        <end position="340"/>
    </location>
</feature>
<dbReference type="OrthoDB" id="9802524at2"/>
<evidence type="ECO:0000313" key="4">
    <source>
        <dbReference type="EMBL" id="ARU99844.1"/>
    </source>
</evidence>
<dbReference type="GO" id="GO:0016757">
    <property type="term" value="F:glycosyltransferase activity"/>
    <property type="evidence" value="ECO:0007669"/>
    <property type="project" value="InterPro"/>
</dbReference>
<dbReference type="CDD" id="cd03801">
    <property type="entry name" value="GT4_PimA-like"/>
    <property type="match status" value="1"/>
</dbReference>
<gene>
    <name evidence="3" type="ORF">A7K98_20065</name>
    <name evidence="4" type="ORF">A7K99_20050</name>
</gene>
<accession>A0A1Y0LP94</accession>
<dbReference type="EMBL" id="CP015581">
    <property type="protein sequence ID" value="ARU99844.1"/>
    <property type="molecule type" value="Genomic_DNA"/>
</dbReference>
<dbReference type="Proteomes" id="UP000195814">
    <property type="component" value="Chromosome"/>
</dbReference>
<reference evidence="5 6" key="1">
    <citation type="submission" date="2016-05" db="EMBL/GenBank/DDBJ databases">
        <title>Complete genome sequence of two 2,5-diketo-D-glunonic acid producing strain Tatumella citrea.</title>
        <authorList>
            <person name="Duan C."/>
            <person name="Yang J."/>
            <person name="Yang S."/>
        </authorList>
    </citation>
    <scope>NUCLEOTIDE SEQUENCE [LARGE SCALE GENOMIC DNA]</scope>
    <source>
        <strain evidence="4 5">ATCC 39140</strain>
        <strain evidence="3 6">DSM 13699</strain>
    </source>
</reference>
<dbReference type="KEGG" id="tci:A7K98_20065"/>
<dbReference type="GO" id="GO:1901135">
    <property type="term" value="P:carbohydrate derivative metabolic process"/>
    <property type="evidence" value="ECO:0007669"/>
    <property type="project" value="UniProtKB-ARBA"/>
</dbReference>
<evidence type="ECO:0000259" key="1">
    <source>
        <dbReference type="Pfam" id="PF00534"/>
    </source>
</evidence>
<dbReference type="InterPro" id="IPR028098">
    <property type="entry name" value="Glyco_trans_4-like_N"/>
</dbReference>
<dbReference type="PANTHER" id="PTHR12526:SF623">
    <property type="entry name" value="WABG"/>
    <property type="match status" value="1"/>
</dbReference>
<keyword evidence="5" id="KW-1185">Reference proteome</keyword>
<evidence type="ECO:0000313" key="6">
    <source>
        <dbReference type="Proteomes" id="UP000195814"/>
    </source>
</evidence>
<proteinExistence type="predicted"/>
<keyword evidence="3" id="KW-0808">Transferase</keyword>
<evidence type="ECO:0000313" key="3">
    <source>
        <dbReference type="EMBL" id="ARU95804.1"/>
    </source>
</evidence>
<feature type="domain" description="Glycosyltransferase subfamily 4-like N-terminal" evidence="2">
    <location>
        <begin position="17"/>
        <end position="182"/>
    </location>
</feature>
<evidence type="ECO:0000313" key="5">
    <source>
        <dbReference type="Proteomes" id="UP000195729"/>
    </source>
</evidence>
<dbReference type="PANTHER" id="PTHR12526">
    <property type="entry name" value="GLYCOSYLTRANSFERASE"/>
    <property type="match status" value="1"/>
</dbReference>
<dbReference type="SUPFAM" id="SSF53756">
    <property type="entry name" value="UDP-Glycosyltransferase/glycogen phosphorylase"/>
    <property type="match status" value="1"/>
</dbReference>
<dbReference type="Proteomes" id="UP000195729">
    <property type="component" value="Chromosome"/>
</dbReference>